<keyword evidence="5" id="KW-0378">Hydrolase</keyword>
<dbReference type="InterPro" id="IPR050645">
    <property type="entry name" value="Histidine_acid_phosphatase"/>
</dbReference>
<evidence type="ECO:0000313" key="9">
    <source>
        <dbReference type="Proteomes" id="UP001152798"/>
    </source>
</evidence>
<evidence type="ECO:0000256" key="7">
    <source>
        <dbReference type="ARBA" id="ARBA00023180"/>
    </source>
</evidence>
<protein>
    <recommendedName>
        <fullName evidence="3">acid phosphatase</fullName>
        <ecNumber evidence="3">3.1.3.2</ecNumber>
    </recommendedName>
</protein>
<dbReference type="PROSITE" id="PS00616">
    <property type="entry name" value="HIS_ACID_PHOSPHAT_1"/>
    <property type="match status" value="1"/>
</dbReference>
<name>A0A9P0HBT1_NEZVI</name>
<proteinExistence type="inferred from homology"/>
<dbReference type="CDD" id="cd07061">
    <property type="entry name" value="HP_HAP_like"/>
    <property type="match status" value="1"/>
</dbReference>
<dbReference type="PANTHER" id="PTHR11567">
    <property type="entry name" value="ACID PHOSPHATASE-RELATED"/>
    <property type="match status" value="1"/>
</dbReference>
<evidence type="ECO:0000256" key="2">
    <source>
        <dbReference type="ARBA" id="ARBA00005375"/>
    </source>
</evidence>
<dbReference type="AlphaFoldDB" id="A0A9P0HBT1"/>
<dbReference type="Gene3D" id="3.40.50.1240">
    <property type="entry name" value="Phosphoglycerate mutase-like"/>
    <property type="match status" value="1"/>
</dbReference>
<dbReference type="GO" id="GO:0003993">
    <property type="term" value="F:acid phosphatase activity"/>
    <property type="evidence" value="ECO:0007669"/>
    <property type="project" value="UniProtKB-EC"/>
</dbReference>
<evidence type="ECO:0000256" key="1">
    <source>
        <dbReference type="ARBA" id="ARBA00000032"/>
    </source>
</evidence>
<evidence type="ECO:0000256" key="3">
    <source>
        <dbReference type="ARBA" id="ARBA00012646"/>
    </source>
</evidence>
<dbReference type="Proteomes" id="UP001152798">
    <property type="component" value="Chromosome 4"/>
</dbReference>
<organism evidence="8 9">
    <name type="scientific">Nezara viridula</name>
    <name type="common">Southern green stink bug</name>
    <name type="synonym">Cimex viridulus</name>
    <dbReference type="NCBI Taxonomy" id="85310"/>
    <lineage>
        <taxon>Eukaryota</taxon>
        <taxon>Metazoa</taxon>
        <taxon>Ecdysozoa</taxon>
        <taxon>Arthropoda</taxon>
        <taxon>Hexapoda</taxon>
        <taxon>Insecta</taxon>
        <taxon>Pterygota</taxon>
        <taxon>Neoptera</taxon>
        <taxon>Paraneoptera</taxon>
        <taxon>Hemiptera</taxon>
        <taxon>Heteroptera</taxon>
        <taxon>Panheteroptera</taxon>
        <taxon>Pentatomomorpha</taxon>
        <taxon>Pentatomoidea</taxon>
        <taxon>Pentatomidae</taxon>
        <taxon>Pentatominae</taxon>
        <taxon>Nezara</taxon>
    </lineage>
</organism>
<comment type="similarity">
    <text evidence="2">Belongs to the histidine acid phosphatase family.</text>
</comment>
<dbReference type="OrthoDB" id="10257284at2759"/>
<evidence type="ECO:0000256" key="5">
    <source>
        <dbReference type="ARBA" id="ARBA00022801"/>
    </source>
</evidence>
<sequence length="395" mass="45558">MPFRNNSSKMKDFIGCALVCSILLFNCGNVLGQSQNLHNDTEIVFASIVFRHGERNPNSVCPNDQHKELRYWPEGLGMLTDRGKLQHYELGKWLRKRYDSLIPGGIYSKDLIYVQSSDWDRTLMSAQANLAGMFPPTQKEFWSDLDWQPIPVHTIPSRFDKLIAVHHPCPKLLEEKHNIMHSPIVKRYNKLHKQLYAKLTNDCGESINNANNVGSKYTTFLIETLHNYTIPNWAKDVYPDTLYRVGTFGFQTRTMTDVMKRLRGGPLLKDIISHMKQKRDGTLKPNRNLWVYSGHDTTVAAFLDTMRVFKPHIPPFAATVMVELRKNQDNQHFVSVYYKRTTEEPELLTIAGCEPLCPLDRFESLLSDLIPVNWEDECKTTTSVTGFEPVDYEDE</sequence>
<keyword evidence="9" id="KW-1185">Reference proteome</keyword>
<dbReference type="InterPro" id="IPR000560">
    <property type="entry name" value="His_Pase_clade-2"/>
</dbReference>
<evidence type="ECO:0000256" key="6">
    <source>
        <dbReference type="ARBA" id="ARBA00023157"/>
    </source>
</evidence>
<dbReference type="PANTHER" id="PTHR11567:SF211">
    <property type="entry name" value="PROSTATIC ACID PHOSPHATASE"/>
    <property type="match status" value="1"/>
</dbReference>
<keyword evidence="6" id="KW-1015">Disulfide bond</keyword>
<dbReference type="EC" id="3.1.3.2" evidence="3"/>
<keyword evidence="4" id="KW-0732">Signal</keyword>
<dbReference type="EMBL" id="OV725080">
    <property type="protein sequence ID" value="CAH1398942.1"/>
    <property type="molecule type" value="Genomic_DNA"/>
</dbReference>
<dbReference type="PROSITE" id="PS00778">
    <property type="entry name" value="HIS_ACID_PHOSPHAT_2"/>
    <property type="match status" value="1"/>
</dbReference>
<keyword evidence="7" id="KW-0325">Glycoprotein</keyword>
<dbReference type="SUPFAM" id="SSF53254">
    <property type="entry name" value="Phosphoglycerate mutase-like"/>
    <property type="match status" value="1"/>
</dbReference>
<gene>
    <name evidence="8" type="ORF">NEZAVI_LOCUS8496</name>
</gene>
<dbReference type="InterPro" id="IPR033379">
    <property type="entry name" value="Acid_Pase_AS"/>
</dbReference>
<dbReference type="Pfam" id="PF00328">
    <property type="entry name" value="His_Phos_2"/>
    <property type="match status" value="1"/>
</dbReference>
<evidence type="ECO:0000313" key="8">
    <source>
        <dbReference type="EMBL" id="CAH1398942.1"/>
    </source>
</evidence>
<accession>A0A9P0HBT1</accession>
<evidence type="ECO:0000256" key="4">
    <source>
        <dbReference type="ARBA" id="ARBA00022729"/>
    </source>
</evidence>
<dbReference type="InterPro" id="IPR029033">
    <property type="entry name" value="His_PPase_superfam"/>
</dbReference>
<reference evidence="8" key="1">
    <citation type="submission" date="2022-01" db="EMBL/GenBank/DDBJ databases">
        <authorList>
            <person name="King R."/>
        </authorList>
    </citation>
    <scope>NUCLEOTIDE SEQUENCE</scope>
</reference>
<comment type="catalytic activity">
    <reaction evidence="1">
        <text>a phosphate monoester + H2O = an alcohol + phosphate</text>
        <dbReference type="Rhea" id="RHEA:15017"/>
        <dbReference type="ChEBI" id="CHEBI:15377"/>
        <dbReference type="ChEBI" id="CHEBI:30879"/>
        <dbReference type="ChEBI" id="CHEBI:43474"/>
        <dbReference type="ChEBI" id="CHEBI:67140"/>
        <dbReference type="EC" id="3.1.3.2"/>
    </reaction>
</comment>